<dbReference type="Pfam" id="PF09935">
    <property type="entry name" value="DUF2167"/>
    <property type="match status" value="1"/>
</dbReference>
<sequence length="777" mass="84998">MPNFLPRLCCVLLLSLHAVCACAEDGTADTTSPRLFPVCLTVFDTRCGLLDRSGKWAIEPGYGQFFASDGYWVVTTPAGRAGLLDTDGRWLIEPSFRDIGRFRDGLAPASQFADGRYGYIDPKGNWVIPPRFETAGAFSEGVAATSVPAGENSQATYIDPHGRQAVSGTYARAGAFHFGVAQVDRGLNDSYEAALIDRTGRLIVPWGHHYDFRPVMRDRIVESGPAPNGLILRDAAGKVLFTAERSSGEPSEGRMFYSQDGSGMGLLDIASGKPIVQPRPDWRSVYGASTFSDGLAWICTADCTDRRRLVLVDRDGRTVLPSALYEQVWPFVNGAALVKYPGKAWQLIDRQGRTVMPPRYEGIVQPAWESSAQTPRIGDIWRITDNESVHDLRNSVWIDTQGRLLARVETLDCGIQAVRDGKGDTIWPRDVEAACAVYRQDHGTSGAAAAPVSPDRIAAVRRAQARDAVDSRQDVMQREAGRTDDGPLAAMLGGPSADLWRDARWQHGPSRVRVGDLASLSVPAGFRYLSPDAVRSLRGPLIKAGWLAANVDLDAMPCALLVPDNAVWAMSVVLARQGHVPVDQARLDPEVLRKTMEARSTNILSQLHESRPTLHHVEWIRTPRWDAAAHRLDWIYNDFALGGSASNTYYLTSVTLGRRATVGMQVVLGGAGAQSVERAVRDEFDALIKGVSFDAGETYADTTSGDEISKISLDEYVTGPPTPEEIAAPAKFAQAREREFWHTLWARILPLLGLAAIALAATRRRDKRPDGDRSRKS</sequence>
<dbReference type="AlphaFoldDB" id="A0A132EYQ0"/>
<evidence type="ECO:0000256" key="1">
    <source>
        <dbReference type="SAM" id="Phobius"/>
    </source>
</evidence>
<gene>
    <name evidence="3" type="ORF">WT57_21685</name>
</gene>
<name>A0A132EYQ0_9BURK</name>
<organism evidence="3 4">
    <name type="scientific">Burkholderia pseudomultivorans</name>
    <dbReference type="NCBI Taxonomy" id="1207504"/>
    <lineage>
        <taxon>Bacteria</taxon>
        <taxon>Pseudomonadati</taxon>
        <taxon>Pseudomonadota</taxon>
        <taxon>Betaproteobacteria</taxon>
        <taxon>Burkholderiales</taxon>
        <taxon>Burkholderiaceae</taxon>
        <taxon>Burkholderia</taxon>
        <taxon>Burkholderia cepacia complex</taxon>
    </lineage>
</organism>
<accession>A0A132EYQ0</accession>
<keyword evidence="1" id="KW-1133">Transmembrane helix</keyword>
<dbReference type="EMBL" id="LPJX01000045">
    <property type="protein sequence ID" value="KWF63696.1"/>
    <property type="molecule type" value="Genomic_DNA"/>
</dbReference>
<dbReference type="PANTHER" id="PTHR37841:SF1">
    <property type="entry name" value="DUF3298 DOMAIN-CONTAINING PROTEIN"/>
    <property type="match status" value="1"/>
</dbReference>
<dbReference type="InterPro" id="IPR032774">
    <property type="entry name" value="WG_beta_rep"/>
</dbReference>
<protein>
    <recommendedName>
        <fullName evidence="5">Lipoprotein</fullName>
    </recommendedName>
</protein>
<evidence type="ECO:0008006" key="5">
    <source>
        <dbReference type="Google" id="ProtNLM"/>
    </source>
</evidence>
<dbReference type="InterPro" id="IPR018682">
    <property type="entry name" value="DUF2167_membr"/>
</dbReference>
<dbReference type="Pfam" id="PF14903">
    <property type="entry name" value="WG_beta_rep"/>
    <property type="match status" value="3"/>
</dbReference>
<evidence type="ECO:0000256" key="2">
    <source>
        <dbReference type="SAM" id="SignalP"/>
    </source>
</evidence>
<comment type="caution">
    <text evidence="3">The sequence shown here is derived from an EMBL/GenBank/DDBJ whole genome shotgun (WGS) entry which is preliminary data.</text>
</comment>
<dbReference type="PANTHER" id="PTHR37841">
    <property type="entry name" value="GLR2918 PROTEIN"/>
    <property type="match status" value="1"/>
</dbReference>
<reference evidence="3 4" key="1">
    <citation type="submission" date="2015-11" db="EMBL/GenBank/DDBJ databases">
        <title>Expanding the genomic diversity of Burkholderia species for the development of highly accurate diagnostics.</title>
        <authorList>
            <person name="Sahl J."/>
            <person name="Keim P."/>
            <person name="Wagner D."/>
        </authorList>
    </citation>
    <scope>NUCLEOTIDE SEQUENCE [LARGE SCALE GENOMIC DNA]</scope>
    <source>
        <strain evidence="3 4">MSMB574WGS</strain>
    </source>
</reference>
<keyword evidence="1" id="KW-0472">Membrane</keyword>
<evidence type="ECO:0000313" key="3">
    <source>
        <dbReference type="EMBL" id="KWF63696.1"/>
    </source>
</evidence>
<dbReference type="Proteomes" id="UP000061512">
    <property type="component" value="Unassembled WGS sequence"/>
</dbReference>
<feature type="transmembrane region" description="Helical" evidence="1">
    <location>
        <begin position="744"/>
        <end position="761"/>
    </location>
</feature>
<feature type="signal peptide" evidence="2">
    <location>
        <begin position="1"/>
        <end position="23"/>
    </location>
</feature>
<keyword evidence="2" id="KW-0732">Signal</keyword>
<feature type="chain" id="PRO_5007291244" description="Lipoprotein" evidence="2">
    <location>
        <begin position="24"/>
        <end position="777"/>
    </location>
</feature>
<keyword evidence="1" id="KW-0812">Transmembrane</keyword>
<proteinExistence type="predicted"/>
<evidence type="ECO:0000313" key="4">
    <source>
        <dbReference type="Proteomes" id="UP000061512"/>
    </source>
</evidence>
<dbReference type="PROSITE" id="PS51257">
    <property type="entry name" value="PROKAR_LIPOPROTEIN"/>
    <property type="match status" value="1"/>
</dbReference>
<dbReference type="RefSeq" id="WP_060299314.1">
    <property type="nucleotide sequence ID" value="NZ_LPJX01000045.1"/>
</dbReference>